<sequence length="129" mass="15064">MFYVKYTYICHISLYKKAYTENSSILRLTCGTSGIEYSPDAEGHLREFSAREQKIILDAVDARLAHRPTVETRNRKPMRPNRLAPWELRIGDFRVFYDVAQFPESCVYVRAVGVKEHNILRIGRKVIEL</sequence>
<organism evidence="1">
    <name type="scientific">Candidatus Kentrum sp. FM</name>
    <dbReference type="NCBI Taxonomy" id="2126340"/>
    <lineage>
        <taxon>Bacteria</taxon>
        <taxon>Pseudomonadati</taxon>
        <taxon>Pseudomonadota</taxon>
        <taxon>Gammaproteobacteria</taxon>
        <taxon>Candidatus Kentrum</taxon>
    </lineage>
</organism>
<protein>
    <submittedName>
        <fullName evidence="1">mRNA-degrading endonuclease RelE, toxin component of the RelBE toxin-antitoxin system</fullName>
    </submittedName>
</protein>
<reference evidence="1" key="1">
    <citation type="submission" date="2019-02" db="EMBL/GenBank/DDBJ databases">
        <authorList>
            <person name="Gruber-Vodicka R. H."/>
            <person name="Seah K. B. B."/>
        </authorList>
    </citation>
    <scope>NUCLEOTIDE SEQUENCE</scope>
    <source>
        <strain evidence="1">BECK_BZ163</strain>
        <strain evidence="2">BECK_BZ165</strain>
    </source>
</reference>
<gene>
    <name evidence="1" type="ORF">BECKFM1743A_GA0114220_105481</name>
    <name evidence="2" type="ORF">BECKFM1743C_GA0114222_105731</name>
</gene>
<accession>A0A450TQR8</accession>
<proteinExistence type="predicted"/>
<name>A0A450TQR8_9GAMM</name>
<dbReference type="GO" id="GO:0004519">
    <property type="term" value="F:endonuclease activity"/>
    <property type="evidence" value="ECO:0007669"/>
    <property type="project" value="UniProtKB-KW"/>
</dbReference>
<evidence type="ECO:0000313" key="1">
    <source>
        <dbReference type="EMBL" id="VFJ70415.1"/>
    </source>
</evidence>
<dbReference type="InterPro" id="IPR035093">
    <property type="entry name" value="RelE/ParE_toxin_dom_sf"/>
</dbReference>
<dbReference type="EMBL" id="CAADFA010000573">
    <property type="protein sequence ID" value="VFJ70799.1"/>
    <property type="molecule type" value="Genomic_DNA"/>
</dbReference>
<keyword evidence="1" id="KW-0540">Nuclease</keyword>
<dbReference type="AlphaFoldDB" id="A0A450TQR8"/>
<keyword evidence="1" id="KW-0255">Endonuclease</keyword>
<dbReference type="EMBL" id="CAADEZ010000548">
    <property type="protein sequence ID" value="VFJ70415.1"/>
    <property type="molecule type" value="Genomic_DNA"/>
</dbReference>
<dbReference type="SUPFAM" id="SSF143011">
    <property type="entry name" value="RelE-like"/>
    <property type="match status" value="1"/>
</dbReference>
<evidence type="ECO:0000313" key="2">
    <source>
        <dbReference type="EMBL" id="VFJ70799.1"/>
    </source>
</evidence>
<keyword evidence="1" id="KW-0378">Hydrolase</keyword>
<dbReference type="Gene3D" id="3.30.2310.20">
    <property type="entry name" value="RelE-like"/>
    <property type="match status" value="1"/>
</dbReference>